<dbReference type="InterPro" id="IPR036397">
    <property type="entry name" value="RNaseH_sf"/>
</dbReference>
<protein>
    <submittedName>
        <fullName evidence="1">Uncharacterized protein</fullName>
    </submittedName>
</protein>
<dbReference type="Pfam" id="PF04857">
    <property type="entry name" value="CAF1"/>
    <property type="match status" value="1"/>
</dbReference>
<organism evidence="1 2">
    <name type="scientific">Candidatus Dojkabacteria bacterium</name>
    <dbReference type="NCBI Taxonomy" id="2099670"/>
    <lineage>
        <taxon>Bacteria</taxon>
        <taxon>Candidatus Dojkabacteria</taxon>
    </lineage>
</organism>
<comment type="caution">
    <text evidence="1">The sequence shown here is derived from an EMBL/GenBank/DDBJ whole genome shotgun (WGS) entry which is preliminary data.</text>
</comment>
<reference evidence="1 2" key="1">
    <citation type="submission" date="2018-09" db="EMBL/GenBank/DDBJ databases">
        <title>Metagenome Assembled Genomes from an Advanced Water Purification Facility.</title>
        <authorList>
            <person name="Stamps B.W."/>
            <person name="Spear J.R."/>
        </authorList>
    </citation>
    <scope>NUCLEOTIDE SEQUENCE [LARGE SCALE GENOMIC DNA]</scope>
    <source>
        <strain evidence="1">Bin_63_2</strain>
    </source>
</reference>
<accession>A0A5C7J9N7</accession>
<dbReference type="InterPro" id="IPR006941">
    <property type="entry name" value="RNase_CAF1"/>
</dbReference>
<gene>
    <name evidence="1" type="ORF">E6Q11_01460</name>
</gene>
<dbReference type="Proteomes" id="UP000321026">
    <property type="component" value="Unassembled WGS sequence"/>
</dbReference>
<dbReference type="AlphaFoldDB" id="A0A5C7J9N7"/>
<dbReference type="EMBL" id="SSDS01000023">
    <property type="protein sequence ID" value="TXG78260.1"/>
    <property type="molecule type" value="Genomic_DNA"/>
</dbReference>
<proteinExistence type="predicted"/>
<dbReference type="Gene3D" id="3.30.420.10">
    <property type="entry name" value="Ribonuclease H-like superfamily/Ribonuclease H"/>
    <property type="match status" value="1"/>
</dbReference>
<evidence type="ECO:0000313" key="2">
    <source>
        <dbReference type="Proteomes" id="UP000321026"/>
    </source>
</evidence>
<name>A0A5C7J9N7_9BACT</name>
<dbReference type="GO" id="GO:0003676">
    <property type="term" value="F:nucleic acid binding"/>
    <property type="evidence" value="ECO:0007669"/>
    <property type="project" value="InterPro"/>
</dbReference>
<evidence type="ECO:0000313" key="1">
    <source>
        <dbReference type="EMBL" id="TXG78260.1"/>
    </source>
</evidence>
<sequence>MFPTIYDTKYICNSSPVIFNKLNLNSSLGNCYEFLRNKEKQSMA</sequence>